<comment type="function">
    <text evidence="1">May be required for disulfide bond formation in some proteins.</text>
</comment>
<dbReference type="InterPro" id="IPR012336">
    <property type="entry name" value="Thioredoxin-like_fold"/>
</dbReference>
<evidence type="ECO:0000313" key="6">
    <source>
        <dbReference type="Proteomes" id="UP000249165"/>
    </source>
</evidence>
<dbReference type="InterPro" id="IPR036249">
    <property type="entry name" value="Thioredoxin-like_sf"/>
</dbReference>
<dbReference type="RefSeq" id="WP_111550135.1">
    <property type="nucleotide sequence ID" value="NZ_LIQE01000009.1"/>
</dbReference>
<evidence type="ECO:0000256" key="3">
    <source>
        <dbReference type="SAM" id="SignalP"/>
    </source>
</evidence>
<dbReference type="EMBL" id="QLMG01000010">
    <property type="protein sequence ID" value="RAK19056.1"/>
    <property type="molecule type" value="Genomic_DNA"/>
</dbReference>
<reference evidence="5 6" key="1">
    <citation type="submission" date="2018-06" db="EMBL/GenBank/DDBJ databases">
        <title>Genomic Encyclopedia of Archaeal and Bacterial Type Strains, Phase II (KMG-II): from individual species to whole genera.</title>
        <authorList>
            <person name="Goeker M."/>
        </authorList>
    </citation>
    <scope>NUCLEOTIDE SEQUENCE [LARGE SCALE GENOMIC DNA]</scope>
    <source>
        <strain evidence="5 6">DSM 22011</strain>
    </source>
</reference>
<comment type="caution">
    <text evidence="5">The sequence shown here is derived from an EMBL/GenBank/DDBJ whole genome shotgun (WGS) entry which is preliminary data.</text>
</comment>
<dbReference type="Proteomes" id="UP000249165">
    <property type="component" value="Unassembled WGS sequence"/>
</dbReference>
<evidence type="ECO:0000256" key="1">
    <source>
        <dbReference type="ARBA" id="ARBA00003565"/>
    </source>
</evidence>
<feature type="chain" id="PRO_5016466829" evidence="3">
    <location>
        <begin position="27"/>
        <end position="220"/>
    </location>
</feature>
<dbReference type="AlphaFoldDB" id="A0A327YG16"/>
<organism evidence="5 6">
    <name type="scientific">Salipiger aestuarii</name>
    <dbReference type="NCBI Taxonomy" id="568098"/>
    <lineage>
        <taxon>Bacteria</taxon>
        <taxon>Pseudomonadati</taxon>
        <taxon>Pseudomonadota</taxon>
        <taxon>Alphaproteobacteria</taxon>
        <taxon>Rhodobacterales</taxon>
        <taxon>Roseobacteraceae</taxon>
        <taxon>Salipiger</taxon>
    </lineage>
</organism>
<comment type="similarity">
    <text evidence="2">Belongs to the thioredoxin family. DsbA subfamily.</text>
</comment>
<dbReference type="PANTHER" id="PTHR13887:SF56">
    <property type="entry name" value="THIOREDOXIN-LIKE REDUCTASE RV2466C"/>
    <property type="match status" value="1"/>
</dbReference>
<evidence type="ECO:0000259" key="4">
    <source>
        <dbReference type="PROSITE" id="PS51352"/>
    </source>
</evidence>
<dbReference type="Gene3D" id="3.40.30.10">
    <property type="entry name" value="Glutaredoxin"/>
    <property type="match status" value="1"/>
</dbReference>
<gene>
    <name evidence="5" type="ORF">ATI53_101098</name>
</gene>
<feature type="domain" description="Thioredoxin" evidence="4">
    <location>
        <begin position="22"/>
        <end position="217"/>
    </location>
</feature>
<evidence type="ECO:0000256" key="2">
    <source>
        <dbReference type="ARBA" id="ARBA00005791"/>
    </source>
</evidence>
<proteinExistence type="inferred from homology"/>
<sequence length="220" mass="23917">MKRILTTAALAAVLAAGGSWVFSPGAQPPMGAAGAQDASAPAEVTVTDMVLGDADAPVTVIEYGSFTCPHCATFEEEVFPQIKENYIDTGKVKFVFREAYFNKYDMWASMMARCGGEMKYFGIVDMIYSTQNDWARQNSEQAVADSIRKIGLQAGIDKDALDACMADGAKLQALVGWYQDNMEEDGFSSTPSFVVDGDLRANMSYSEFSELLDERVDAAQ</sequence>
<dbReference type="Pfam" id="PF13462">
    <property type="entry name" value="Thioredoxin_4"/>
    <property type="match status" value="1"/>
</dbReference>
<keyword evidence="6" id="KW-1185">Reference proteome</keyword>
<keyword evidence="3" id="KW-0732">Signal</keyword>
<dbReference type="PROSITE" id="PS51352">
    <property type="entry name" value="THIOREDOXIN_2"/>
    <property type="match status" value="1"/>
</dbReference>
<feature type="signal peptide" evidence="3">
    <location>
        <begin position="1"/>
        <end position="26"/>
    </location>
</feature>
<accession>A0A327YG16</accession>
<protein>
    <submittedName>
        <fullName evidence="5">Protein-disulfide isomerase</fullName>
    </submittedName>
</protein>
<name>A0A327YG16_9RHOB</name>
<dbReference type="OrthoDB" id="8478320at2"/>
<dbReference type="PANTHER" id="PTHR13887">
    <property type="entry name" value="GLUTATHIONE S-TRANSFERASE KAPPA"/>
    <property type="match status" value="1"/>
</dbReference>
<dbReference type="GO" id="GO:0016853">
    <property type="term" value="F:isomerase activity"/>
    <property type="evidence" value="ECO:0007669"/>
    <property type="project" value="UniProtKB-KW"/>
</dbReference>
<dbReference type="InterPro" id="IPR013766">
    <property type="entry name" value="Thioredoxin_domain"/>
</dbReference>
<evidence type="ECO:0000313" key="5">
    <source>
        <dbReference type="EMBL" id="RAK19056.1"/>
    </source>
</evidence>
<dbReference type="SUPFAM" id="SSF52833">
    <property type="entry name" value="Thioredoxin-like"/>
    <property type="match status" value="1"/>
</dbReference>
<keyword evidence="5" id="KW-0413">Isomerase</keyword>